<sequence length="67" mass="7538">MNSWYQVEFACSGYYNAKCLTAALQKIEQNMIPGASIVVNRIDVNSRAMGRQILFLQQLRSTGLPVE</sequence>
<evidence type="ECO:0000313" key="2">
    <source>
        <dbReference type="EMBL" id="CAZ79447.1"/>
    </source>
</evidence>
<protein>
    <submittedName>
        <fullName evidence="2">(Perigord truffle) hypothetical protein</fullName>
    </submittedName>
</protein>
<dbReference type="GO" id="GO:0016740">
    <property type="term" value="F:transferase activity"/>
    <property type="evidence" value="ECO:0007669"/>
    <property type="project" value="UniProtKB-KW"/>
</dbReference>
<dbReference type="GeneID" id="9188389"/>
<dbReference type="InterPro" id="IPR013785">
    <property type="entry name" value="Aldolase_TIM"/>
</dbReference>
<evidence type="ECO:0000256" key="1">
    <source>
        <dbReference type="ARBA" id="ARBA00022679"/>
    </source>
</evidence>
<dbReference type="Gene3D" id="3.20.20.70">
    <property type="entry name" value="Aldolase class I"/>
    <property type="match status" value="1"/>
</dbReference>
<dbReference type="RefSeq" id="XP_002835290.1">
    <property type="nucleotide sequence ID" value="XM_002835244.1"/>
</dbReference>
<dbReference type="InterPro" id="IPR050830">
    <property type="entry name" value="Fungal_FAS"/>
</dbReference>
<dbReference type="InParanoid" id="D5G4K4"/>
<dbReference type="PANTHER" id="PTHR10982:SF21">
    <property type="entry name" value="FATTY ACID SYNTHASE SUBUNIT BETA"/>
    <property type="match status" value="1"/>
</dbReference>
<dbReference type="STRING" id="656061.D5G4K4"/>
<dbReference type="AlphaFoldDB" id="D5G4K4"/>
<reference evidence="2 3" key="1">
    <citation type="journal article" date="2010" name="Nature">
        <title>Perigord black truffle genome uncovers evolutionary origins and mechanisms of symbiosis.</title>
        <authorList>
            <person name="Martin F."/>
            <person name="Kohler A."/>
            <person name="Murat C."/>
            <person name="Balestrini R."/>
            <person name="Coutinho P.M."/>
            <person name="Jaillon O."/>
            <person name="Montanini B."/>
            <person name="Morin E."/>
            <person name="Noel B."/>
            <person name="Percudani R."/>
            <person name="Porcel B."/>
            <person name="Rubini A."/>
            <person name="Amicucci A."/>
            <person name="Amselem J."/>
            <person name="Anthouard V."/>
            <person name="Arcioni S."/>
            <person name="Artiguenave F."/>
            <person name="Aury J.M."/>
            <person name="Ballario P."/>
            <person name="Bolchi A."/>
            <person name="Brenna A."/>
            <person name="Brun A."/>
            <person name="Buee M."/>
            <person name="Cantarel B."/>
            <person name="Chevalier G."/>
            <person name="Couloux A."/>
            <person name="Da Silva C."/>
            <person name="Denoeud F."/>
            <person name="Duplessis S."/>
            <person name="Ghignone S."/>
            <person name="Hilselberger B."/>
            <person name="Iotti M."/>
            <person name="Marcais B."/>
            <person name="Mello A."/>
            <person name="Miranda M."/>
            <person name="Pacioni G."/>
            <person name="Quesneville H."/>
            <person name="Riccioni C."/>
            <person name="Ruotolo R."/>
            <person name="Splivallo R."/>
            <person name="Stocchi V."/>
            <person name="Tisserant E."/>
            <person name="Viscomi A.R."/>
            <person name="Zambonelli A."/>
            <person name="Zampieri E."/>
            <person name="Henrissat B."/>
            <person name="Lebrun M.H."/>
            <person name="Paolocci F."/>
            <person name="Bonfante P."/>
            <person name="Ottonello S."/>
            <person name="Wincker P."/>
        </authorList>
    </citation>
    <scope>NUCLEOTIDE SEQUENCE [LARGE SCALE GENOMIC DNA]</scope>
    <source>
        <strain evidence="2 3">Mel28</strain>
    </source>
</reference>
<dbReference type="KEGG" id="tml:GSTUM_00004194001"/>
<accession>D5G4K4</accession>
<evidence type="ECO:0000313" key="3">
    <source>
        <dbReference type="Proteomes" id="UP000006911"/>
    </source>
</evidence>
<dbReference type="PANTHER" id="PTHR10982">
    <property type="entry name" value="MALONYL COA-ACYL CARRIER PROTEIN TRANSACYLASE"/>
    <property type="match status" value="1"/>
</dbReference>
<organism evidence="2 3">
    <name type="scientific">Tuber melanosporum (strain Mel28)</name>
    <name type="common">Perigord black truffle</name>
    <dbReference type="NCBI Taxonomy" id="656061"/>
    <lineage>
        <taxon>Eukaryota</taxon>
        <taxon>Fungi</taxon>
        <taxon>Dikarya</taxon>
        <taxon>Ascomycota</taxon>
        <taxon>Pezizomycotina</taxon>
        <taxon>Pezizomycetes</taxon>
        <taxon>Pezizales</taxon>
        <taxon>Tuberaceae</taxon>
        <taxon>Tuber</taxon>
    </lineage>
</organism>
<name>D5G4K4_TUBMM</name>
<keyword evidence="1" id="KW-0808">Transferase</keyword>
<gene>
    <name evidence="2" type="ORF">GSTUM_00004194001</name>
</gene>
<keyword evidence="3" id="KW-1185">Reference proteome</keyword>
<dbReference type="Proteomes" id="UP000006911">
    <property type="component" value="Unassembled WGS sequence"/>
</dbReference>
<proteinExistence type="predicted"/>
<dbReference type="HOGENOM" id="CLU_2814272_0_0_1"/>
<dbReference type="EMBL" id="FN429988">
    <property type="protein sequence ID" value="CAZ79447.1"/>
    <property type="molecule type" value="Genomic_DNA"/>
</dbReference>